<evidence type="ECO:0000313" key="1">
    <source>
        <dbReference type="EMBL" id="MBO1325686.1"/>
    </source>
</evidence>
<comment type="caution">
    <text evidence="1">The sequence shown here is derived from an EMBL/GenBank/DDBJ whole genome shotgun (WGS) entry which is preliminary data.</text>
</comment>
<dbReference type="RefSeq" id="WP_207846335.1">
    <property type="nucleotide sequence ID" value="NZ_JAFVMH010000005.1"/>
</dbReference>
<proteinExistence type="predicted"/>
<reference evidence="1" key="1">
    <citation type="submission" date="2021-03" db="EMBL/GenBank/DDBJ databases">
        <title>The complete genome sequence of Acetobacter sp. TBRC 12339.</title>
        <authorList>
            <person name="Charoenyingcharoen P."/>
            <person name="Yukphan P."/>
        </authorList>
    </citation>
    <scope>NUCLEOTIDE SEQUENCE</scope>
    <source>
        <strain evidence="1">TBRC 12339</strain>
    </source>
</reference>
<protein>
    <submittedName>
        <fullName evidence="1">Uncharacterized protein</fullName>
    </submittedName>
</protein>
<evidence type="ECO:0000313" key="2">
    <source>
        <dbReference type="Proteomes" id="UP000664073"/>
    </source>
</evidence>
<name>A0A939HNP8_9PROT</name>
<sequence length="287" mass="32617">MLIESAFSMLPEFVAGFGFQKVKREANATANFSFSLLNALHAKNILDPIQKIQMEHSYQTSKVPLPATGANRHCDIFLDYGGSKIGTKALENYGWRYRNFVEAKFLKYYKKTKSGQDTTVSKNSAEVIADLLRLVALVPEPQAYLNAPVAKTATARYFLVLSDNNPSIFINKHLKDLHAEFKNPTHTSNIHIDLSTKKASKLSENTGTNFKNIDFLIERTKCFVHYPLDENSPNAIWMLLLRIDAAKITLNTPRGAIWFRIKDNREIEQSRPDAYKDIRDFIATNIK</sequence>
<accession>A0A939HNP8</accession>
<organism evidence="1 2">
    <name type="scientific">Acetobacter garciniae</name>
    <dbReference type="NCBI Taxonomy" id="2817435"/>
    <lineage>
        <taxon>Bacteria</taxon>
        <taxon>Pseudomonadati</taxon>
        <taxon>Pseudomonadota</taxon>
        <taxon>Alphaproteobacteria</taxon>
        <taxon>Acetobacterales</taxon>
        <taxon>Acetobacteraceae</taxon>
        <taxon>Acetobacter</taxon>
    </lineage>
</organism>
<dbReference type="EMBL" id="JAFVMH010000005">
    <property type="protein sequence ID" value="MBO1325686.1"/>
    <property type="molecule type" value="Genomic_DNA"/>
</dbReference>
<dbReference type="AlphaFoldDB" id="A0A939HNP8"/>
<gene>
    <name evidence="1" type="ORF">J2D77_11025</name>
</gene>
<dbReference type="Proteomes" id="UP000664073">
    <property type="component" value="Unassembled WGS sequence"/>
</dbReference>
<keyword evidence="2" id="KW-1185">Reference proteome</keyword>